<dbReference type="InParanoid" id="A0A2G4YQ76"/>
<evidence type="ECO:0000256" key="3">
    <source>
        <dbReference type="ARBA" id="ARBA00023163"/>
    </source>
</evidence>
<feature type="domain" description="HTH hxlR-type" evidence="4">
    <location>
        <begin position="30"/>
        <end position="127"/>
    </location>
</feature>
<keyword evidence="2" id="KW-0238">DNA-binding</keyword>
<dbReference type="SUPFAM" id="SSF55718">
    <property type="entry name" value="SCP-like"/>
    <property type="match status" value="1"/>
</dbReference>
<dbReference type="PANTHER" id="PTHR33204:SF18">
    <property type="entry name" value="TRANSCRIPTIONAL REGULATORY PROTEIN"/>
    <property type="match status" value="1"/>
</dbReference>
<dbReference type="Proteomes" id="UP000229730">
    <property type="component" value="Unassembled WGS sequence"/>
</dbReference>
<keyword evidence="3" id="KW-0804">Transcription</keyword>
<dbReference type="Pfam" id="PF01638">
    <property type="entry name" value="HxlR"/>
    <property type="match status" value="1"/>
</dbReference>
<keyword evidence="6" id="KW-1185">Reference proteome</keyword>
<reference evidence="5 6" key="1">
    <citation type="submission" date="2017-10" db="EMBL/GenBank/DDBJ databases">
        <title>Frigbacter circumglobatus gen. nov. sp. nov., isolated from sediment cultured in situ.</title>
        <authorList>
            <person name="Zhao Z."/>
        </authorList>
    </citation>
    <scope>NUCLEOTIDE SEQUENCE [LARGE SCALE GENOMIC DNA]</scope>
    <source>
        <strain evidence="5 6">ZYL</strain>
    </source>
</reference>
<organism evidence="5 6">
    <name type="scientific">Paremcibacter congregatus</name>
    <dbReference type="NCBI Taxonomy" id="2043170"/>
    <lineage>
        <taxon>Bacteria</taxon>
        <taxon>Pseudomonadati</taxon>
        <taxon>Pseudomonadota</taxon>
        <taxon>Alphaproteobacteria</taxon>
        <taxon>Emcibacterales</taxon>
        <taxon>Emcibacteraceae</taxon>
        <taxon>Paremcibacter</taxon>
    </lineage>
</organism>
<dbReference type="PROSITE" id="PS51118">
    <property type="entry name" value="HTH_HXLR"/>
    <property type="match status" value="1"/>
</dbReference>
<evidence type="ECO:0000259" key="4">
    <source>
        <dbReference type="PROSITE" id="PS51118"/>
    </source>
</evidence>
<dbReference type="PANTHER" id="PTHR33204">
    <property type="entry name" value="TRANSCRIPTIONAL REGULATOR, MARR FAMILY"/>
    <property type="match status" value="1"/>
</dbReference>
<dbReference type="Gene3D" id="1.10.10.10">
    <property type="entry name" value="Winged helix-like DNA-binding domain superfamily/Winged helix DNA-binding domain"/>
    <property type="match status" value="1"/>
</dbReference>
<evidence type="ECO:0000256" key="2">
    <source>
        <dbReference type="ARBA" id="ARBA00023125"/>
    </source>
</evidence>
<dbReference type="EMBL" id="PDEM01000024">
    <property type="protein sequence ID" value="PHZ84430.1"/>
    <property type="molecule type" value="Genomic_DNA"/>
</dbReference>
<dbReference type="GO" id="GO:0003677">
    <property type="term" value="F:DNA binding"/>
    <property type="evidence" value="ECO:0007669"/>
    <property type="project" value="UniProtKB-KW"/>
</dbReference>
<name>A0A2G4YQ76_9PROT</name>
<dbReference type="OrthoDB" id="9782219at2"/>
<gene>
    <name evidence="5" type="ORF">CRD36_11495</name>
</gene>
<evidence type="ECO:0000313" key="5">
    <source>
        <dbReference type="EMBL" id="PHZ84430.1"/>
    </source>
</evidence>
<dbReference type="InterPro" id="IPR036527">
    <property type="entry name" value="SCP2_sterol-bd_dom_sf"/>
</dbReference>
<accession>A0A2G4YQ76</accession>
<evidence type="ECO:0000313" key="6">
    <source>
        <dbReference type="Proteomes" id="UP000229730"/>
    </source>
</evidence>
<dbReference type="AlphaFoldDB" id="A0A2G4YQ76"/>
<dbReference type="SUPFAM" id="SSF46785">
    <property type="entry name" value="Winged helix' DNA-binding domain"/>
    <property type="match status" value="1"/>
</dbReference>
<dbReference type="InterPro" id="IPR036388">
    <property type="entry name" value="WH-like_DNA-bd_sf"/>
</dbReference>
<dbReference type="InterPro" id="IPR002577">
    <property type="entry name" value="HTH_HxlR"/>
</dbReference>
<dbReference type="InterPro" id="IPR036390">
    <property type="entry name" value="WH_DNA-bd_sf"/>
</dbReference>
<keyword evidence="1" id="KW-0805">Transcription regulation</keyword>
<proteinExistence type="predicted"/>
<protein>
    <submittedName>
        <fullName evidence="5">Transcriptional regulator</fullName>
    </submittedName>
</protein>
<evidence type="ECO:0000256" key="1">
    <source>
        <dbReference type="ARBA" id="ARBA00023015"/>
    </source>
</evidence>
<sequence length="262" mass="29620">MFNRIGVFRQVAYAGRTIKGKNMSTYGQYCPLALAAEIFCERWNVLIIRRIIEGSYRFNDIHKGVPKITATLLSRRLRDLEHAEIITRTPLDRGPGYAYRLTAAGEELAPIIQSLAYWGQAWGRDMVIDDLDPDFLLWQMHGRLNKSILPPGRTVIALEFTGGTQGSQRFWLIATADEVDMCLKHPGHEADLTIMSDLRLFVECWRGIRDIRQELSQGAIRTEGTSDLVRLLPDLLLLSAAAPVKRQRCGVERDLAQGKPSE</sequence>
<comment type="caution">
    <text evidence="5">The sequence shown here is derived from an EMBL/GenBank/DDBJ whole genome shotgun (WGS) entry which is preliminary data.</text>
</comment>